<sequence length="732" mass="81713">MEAVSGQVSAVKLPMLNLNEFEIWKMRLEQYFLVTDYAIWEVILNGDSATPTRVVEGVERVVPLTTVEQKLARNNELKARGTLLMALPNEHQVKFSKYQEAKSLIEVIEKRFEGNKESKKVQKTLLKQHIGSTSESVYTAHGVSAANTKAQTSTLPNVNSLSDVVIYSFFAIQSNNSKLDNEDLQQIDPDDLEEMDLKWQMDMLTIRGTQELDRNREPTRRTVQVEQTTSNALVAQDGLGYDWIFQAEEAPTNFALMAYTSPGCSSASNSDTEVNHKYKTGKGYHAVPPLYTRNFMPSKPDLVIADIDEHVVCESKVSEPKDKTNKTETSIAKLKSMNEPIIEEWKSDSDEEDDMEGFSEVIAEKKTGKPSFAKLEFVKSNMQVKPPRESVKKIEINRQAEYPRKNIQSPRGNYVPRAVLIKSGLKILNTARQNSQRAAVSVNIARPINNAYPRPPVNSVRPKSHVFNKAHSHIRRPINSFTPYKTRNFTQTVNTAKENVTTVGPRVVVSDNKGIKGNPKIDLQDKEINGGYVTFGGDPKGGKISGKGKIKTGKFNGKADEGFFVGYSVNTKAFRVFNSRTKIVEETLHITFFKNKPNVARSGPTWLFDIDTLTTYMNYKPVFARNQSNDNGSTKENIDASQAGKKAVPAQEYILLPLLTSDPSLSQGLKNSQDTVLKPSNDDNKKVTDDVSQENEVPVQEKKDNNNSTNNVNTASSFTVNAASTTLVILLK</sequence>
<dbReference type="AlphaFoldDB" id="A0A699H981"/>
<feature type="region of interest" description="Disordered" evidence="1">
    <location>
        <begin position="667"/>
        <end position="714"/>
    </location>
</feature>
<feature type="domain" description="Retroviral polymerase SH3-like" evidence="2">
    <location>
        <begin position="551"/>
        <end position="597"/>
    </location>
</feature>
<organism evidence="3">
    <name type="scientific">Tanacetum cinerariifolium</name>
    <name type="common">Dalmatian daisy</name>
    <name type="synonym">Chrysanthemum cinerariifolium</name>
    <dbReference type="NCBI Taxonomy" id="118510"/>
    <lineage>
        <taxon>Eukaryota</taxon>
        <taxon>Viridiplantae</taxon>
        <taxon>Streptophyta</taxon>
        <taxon>Embryophyta</taxon>
        <taxon>Tracheophyta</taxon>
        <taxon>Spermatophyta</taxon>
        <taxon>Magnoliopsida</taxon>
        <taxon>eudicotyledons</taxon>
        <taxon>Gunneridae</taxon>
        <taxon>Pentapetalae</taxon>
        <taxon>asterids</taxon>
        <taxon>campanulids</taxon>
        <taxon>Asterales</taxon>
        <taxon>Asteraceae</taxon>
        <taxon>Asteroideae</taxon>
        <taxon>Anthemideae</taxon>
        <taxon>Anthemidinae</taxon>
        <taxon>Tanacetum</taxon>
    </lineage>
</organism>
<proteinExistence type="predicted"/>
<feature type="compositionally biased region" description="Basic and acidic residues" evidence="1">
    <location>
        <begin position="680"/>
        <end position="689"/>
    </location>
</feature>
<dbReference type="EMBL" id="BKCJ010127085">
    <property type="protein sequence ID" value="GEX74115.1"/>
    <property type="molecule type" value="Genomic_DNA"/>
</dbReference>
<evidence type="ECO:0000256" key="1">
    <source>
        <dbReference type="SAM" id="MobiDB-lite"/>
    </source>
</evidence>
<gene>
    <name evidence="3" type="ORF">Tci_346090</name>
</gene>
<accession>A0A699H981</accession>
<feature type="compositionally biased region" description="Polar residues" evidence="1">
    <location>
        <begin position="625"/>
        <end position="635"/>
    </location>
</feature>
<reference evidence="3" key="1">
    <citation type="journal article" date="2019" name="Sci. Rep.">
        <title>Draft genome of Tanacetum cinerariifolium, the natural source of mosquito coil.</title>
        <authorList>
            <person name="Yamashiro T."/>
            <person name="Shiraishi A."/>
            <person name="Satake H."/>
            <person name="Nakayama K."/>
        </authorList>
    </citation>
    <scope>NUCLEOTIDE SEQUENCE</scope>
</reference>
<name>A0A699H981_TANCI</name>
<dbReference type="InterPro" id="IPR057670">
    <property type="entry name" value="SH3_retrovirus"/>
</dbReference>
<feature type="region of interest" description="Disordered" evidence="1">
    <location>
        <begin position="624"/>
        <end position="644"/>
    </location>
</feature>
<comment type="caution">
    <text evidence="3">The sequence shown here is derived from an EMBL/GenBank/DDBJ whole genome shotgun (WGS) entry which is preliminary data.</text>
</comment>
<dbReference type="Pfam" id="PF25597">
    <property type="entry name" value="SH3_retrovirus"/>
    <property type="match status" value="1"/>
</dbReference>
<evidence type="ECO:0000259" key="2">
    <source>
        <dbReference type="Pfam" id="PF25597"/>
    </source>
</evidence>
<evidence type="ECO:0000313" key="3">
    <source>
        <dbReference type="EMBL" id="GEX74115.1"/>
    </source>
</evidence>
<protein>
    <submittedName>
        <fullName evidence="3">Ribonuclease H-like domain-containing protein</fullName>
    </submittedName>
</protein>